<comment type="function">
    <text evidence="12">Catalyzes the conversion of heme O to heme A by two successive hydroxylations of the methyl group at C8. The first hydroxylation forms heme I, the second hydroxylation results in an unstable dihydroxymethyl group, which spontaneously dehydrates, resulting in the formyl group of heme A.</text>
</comment>
<keyword evidence="6 12" id="KW-0560">Oxidoreductase</keyword>
<name>D8JX61_HYPDA</name>
<evidence type="ECO:0000256" key="7">
    <source>
        <dbReference type="ARBA" id="ARBA00023004"/>
    </source>
</evidence>
<evidence type="ECO:0000256" key="2">
    <source>
        <dbReference type="ARBA" id="ARBA00004141"/>
    </source>
</evidence>
<organism evidence="13 14">
    <name type="scientific">Hyphomicrobium denitrificans (strain ATCC 51888 / DSM 1869 / NCIMB 11706 / TK 0415)</name>
    <dbReference type="NCBI Taxonomy" id="582899"/>
    <lineage>
        <taxon>Bacteria</taxon>
        <taxon>Pseudomonadati</taxon>
        <taxon>Pseudomonadota</taxon>
        <taxon>Alphaproteobacteria</taxon>
        <taxon>Hyphomicrobiales</taxon>
        <taxon>Hyphomicrobiaceae</taxon>
        <taxon>Hyphomicrobium</taxon>
    </lineage>
</organism>
<dbReference type="PANTHER" id="PTHR23289">
    <property type="entry name" value="CYTOCHROME C OXIDASE ASSEMBLY PROTEIN COX15"/>
    <property type="match status" value="1"/>
</dbReference>
<dbReference type="OrthoDB" id="9793156at2"/>
<evidence type="ECO:0000256" key="12">
    <source>
        <dbReference type="HAMAP-Rule" id="MF_01665"/>
    </source>
</evidence>
<dbReference type="InterPro" id="IPR003780">
    <property type="entry name" value="COX15/CtaA_fam"/>
</dbReference>
<dbReference type="GO" id="GO:0120547">
    <property type="term" value="F:heme A synthase activity"/>
    <property type="evidence" value="ECO:0007669"/>
    <property type="project" value="UniProtKB-EC"/>
</dbReference>
<keyword evidence="5 12" id="KW-1133">Transmembrane helix</keyword>
<keyword evidence="14" id="KW-1185">Reference proteome</keyword>
<dbReference type="InterPro" id="IPR023754">
    <property type="entry name" value="HemeA_Synthase_type2"/>
</dbReference>
<comment type="subunit">
    <text evidence="12">Interacts with CtaB.</text>
</comment>
<accession>D8JX61</accession>
<dbReference type="GO" id="GO:0006784">
    <property type="term" value="P:heme A biosynthetic process"/>
    <property type="evidence" value="ECO:0007669"/>
    <property type="project" value="UniProtKB-UniRule"/>
</dbReference>
<keyword evidence="3 12" id="KW-0812">Transmembrane</keyword>
<evidence type="ECO:0000313" key="14">
    <source>
        <dbReference type="Proteomes" id="UP000002033"/>
    </source>
</evidence>
<keyword evidence="4 12" id="KW-0479">Metal-binding</keyword>
<feature type="transmembrane region" description="Helical" evidence="12">
    <location>
        <begin position="25"/>
        <end position="45"/>
    </location>
</feature>
<dbReference type="PANTHER" id="PTHR23289:SF2">
    <property type="entry name" value="CYTOCHROME C OXIDASE ASSEMBLY PROTEIN COX15 HOMOLOG"/>
    <property type="match status" value="1"/>
</dbReference>
<dbReference type="eggNOG" id="COG1612">
    <property type="taxonomic scope" value="Bacteria"/>
</dbReference>
<feature type="binding site" description="axial binding residue" evidence="12">
    <location>
        <position position="275"/>
    </location>
    <ligand>
        <name>heme</name>
        <dbReference type="ChEBI" id="CHEBI:30413"/>
    </ligand>
    <ligandPart>
        <name>Fe</name>
        <dbReference type="ChEBI" id="CHEBI:18248"/>
    </ligandPart>
</feature>
<dbReference type="GO" id="GO:0005886">
    <property type="term" value="C:plasma membrane"/>
    <property type="evidence" value="ECO:0007669"/>
    <property type="project" value="UniProtKB-SubCell"/>
</dbReference>
<feature type="transmembrane region" description="Helical" evidence="12">
    <location>
        <begin position="140"/>
        <end position="158"/>
    </location>
</feature>
<keyword evidence="12" id="KW-1003">Cell membrane</keyword>
<evidence type="ECO:0000313" key="13">
    <source>
        <dbReference type="EMBL" id="ADJ23197.1"/>
    </source>
</evidence>
<dbReference type="KEGG" id="hdn:Hden_1385"/>
<evidence type="ECO:0000256" key="5">
    <source>
        <dbReference type="ARBA" id="ARBA00022989"/>
    </source>
</evidence>
<dbReference type="STRING" id="582899.Hden_1385"/>
<evidence type="ECO:0000256" key="1">
    <source>
        <dbReference type="ARBA" id="ARBA00001970"/>
    </source>
</evidence>
<dbReference type="AlphaFoldDB" id="D8JX61"/>
<comment type="similarity">
    <text evidence="12">Belongs to the COX15/CtaA family. Type 2 subfamily.</text>
</comment>
<sequence length="361" mass="39852">MTLLRAADDRQNTFSARHSDGNRAVAIWLWAVAALVIAMIVVGGATRLTESGLSITEWQPLLGAIPPLSHADWLAAFEKYKQIPQYHIMNHGMSLAEFQSIYWWEWSHRFLGRIIGVAFAVPLVFFWLTGRLKHGSGAKFLGVLALGGVQGVIGWYMVKSGLVERVDVSQYRLALHLTTAFAILGLLVWLALEEWPDAARRAAGSVTPLIRRMGAIIVAAVILQVVLGAFVAGLKAGFIYNTWPTMNGQWFPSDYWTTPAYLTFFESHAASQFNHRIMAYIVVLIVLTELWLVMRSPVDSRARTTAVLLALAVLAQVALGIMTLLAHVPLELGVVHQFGGAIVFVLAVVHLHAIRRAAVRE</sequence>
<evidence type="ECO:0000256" key="9">
    <source>
        <dbReference type="ARBA" id="ARBA00023136"/>
    </source>
</evidence>
<evidence type="ECO:0000256" key="3">
    <source>
        <dbReference type="ARBA" id="ARBA00022692"/>
    </source>
</evidence>
<dbReference type="Proteomes" id="UP000002033">
    <property type="component" value="Chromosome"/>
</dbReference>
<feature type="transmembrane region" description="Helical" evidence="12">
    <location>
        <begin position="277"/>
        <end position="294"/>
    </location>
</feature>
<keyword evidence="9 12" id="KW-0472">Membrane</keyword>
<comment type="catalytic activity">
    <reaction evidence="11">
        <text>Fe(II)-heme o + 2 A + H2O = Fe(II)-heme a + 2 AH2</text>
        <dbReference type="Rhea" id="RHEA:63388"/>
        <dbReference type="ChEBI" id="CHEBI:13193"/>
        <dbReference type="ChEBI" id="CHEBI:15377"/>
        <dbReference type="ChEBI" id="CHEBI:17499"/>
        <dbReference type="ChEBI" id="CHEBI:60530"/>
        <dbReference type="ChEBI" id="CHEBI:61715"/>
        <dbReference type="EC" id="1.17.99.9"/>
    </reaction>
    <physiologicalReaction direction="left-to-right" evidence="11">
        <dbReference type="Rhea" id="RHEA:63389"/>
    </physiologicalReaction>
</comment>
<feature type="transmembrane region" description="Helical" evidence="12">
    <location>
        <begin position="213"/>
        <end position="240"/>
    </location>
</feature>
<evidence type="ECO:0000256" key="6">
    <source>
        <dbReference type="ARBA" id="ARBA00023002"/>
    </source>
</evidence>
<evidence type="ECO:0000256" key="11">
    <source>
        <dbReference type="ARBA" id="ARBA00048044"/>
    </source>
</evidence>
<dbReference type="Pfam" id="PF02628">
    <property type="entry name" value="COX15-CtaA"/>
    <property type="match status" value="1"/>
</dbReference>
<keyword evidence="7 12" id="KW-0408">Iron</keyword>
<comment type="pathway">
    <text evidence="10 12">Porphyrin-containing compound metabolism; heme A biosynthesis; heme A from heme O: step 1/1.</text>
</comment>
<dbReference type="HAMAP" id="MF_01665">
    <property type="entry name" value="HemeA_synth_type2"/>
    <property type="match status" value="1"/>
</dbReference>
<dbReference type="GO" id="GO:0016653">
    <property type="term" value="F:oxidoreductase activity, acting on NAD(P)H, heme protein as acceptor"/>
    <property type="evidence" value="ECO:0007669"/>
    <property type="project" value="TreeGrafter"/>
</dbReference>
<evidence type="ECO:0000256" key="8">
    <source>
        <dbReference type="ARBA" id="ARBA00023133"/>
    </source>
</evidence>
<feature type="binding site" description="axial binding residue" evidence="12">
    <location>
        <position position="336"/>
    </location>
    <ligand>
        <name>heme</name>
        <dbReference type="ChEBI" id="CHEBI:30413"/>
    </ligand>
    <ligandPart>
        <name>Fe</name>
        <dbReference type="ChEBI" id="CHEBI:18248"/>
    </ligandPart>
</feature>
<dbReference type="HOGENOM" id="CLU_017627_0_0_5"/>
<feature type="transmembrane region" description="Helical" evidence="12">
    <location>
        <begin position="110"/>
        <end position="128"/>
    </location>
</feature>
<comment type="subcellular location">
    <subcellularLocation>
        <location evidence="12">Cell membrane</location>
        <topology evidence="12">Multi-pass membrane protein</topology>
    </subcellularLocation>
    <subcellularLocation>
        <location evidence="2">Membrane</location>
        <topology evidence="2">Multi-pass membrane protein</topology>
    </subcellularLocation>
</comment>
<feature type="transmembrane region" description="Helical" evidence="12">
    <location>
        <begin position="306"/>
        <end position="328"/>
    </location>
</feature>
<keyword evidence="8 12" id="KW-0350">Heme biosynthesis</keyword>
<evidence type="ECO:0000256" key="4">
    <source>
        <dbReference type="ARBA" id="ARBA00022723"/>
    </source>
</evidence>
<dbReference type="UniPathway" id="UPA00269">
    <property type="reaction ID" value="UER00713"/>
</dbReference>
<gene>
    <name evidence="12" type="primary">ctaA</name>
    <name evidence="13" type="ordered locus">Hden_1385</name>
</gene>
<dbReference type="EC" id="1.17.99.9" evidence="12"/>
<evidence type="ECO:0000256" key="10">
    <source>
        <dbReference type="ARBA" id="ARBA00044501"/>
    </source>
</evidence>
<comment type="cofactor">
    <cofactor evidence="1 12">
        <name>heme b</name>
        <dbReference type="ChEBI" id="CHEBI:60344"/>
    </cofactor>
</comment>
<reference evidence="14" key="1">
    <citation type="journal article" date="2011" name="J. Bacteriol.">
        <title>Genome sequences of eight morphologically diverse alphaproteobacteria.</title>
        <authorList>
            <consortium name="US DOE Joint Genome Institute"/>
            <person name="Brown P.J."/>
            <person name="Kysela D.T."/>
            <person name="Buechlein A."/>
            <person name="Hemmerich C."/>
            <person name="Brun Y.V."/>
        </authorList>
    </citation>
    <scope>NUCLEOTIDE SEQUENCE [LARGE SCALE GENOMIC DNA]</scope>
    <source>
        <strain evidence="14">ATCC 51888 / DSM 1869 / NCIB 11706 / TK 0415</strain>
    </source>
</reference>
<dbReference type="RefSeq" id="WP_013215412.1">
    <property type="nucleotide sequence ID" value="NC_014313.1"/>
</dbReference>
<feature type="transmembrane region" description="Helical" evidence="12">
    <location>
        <begin position="173"/>
        <end position="192"/>
    </location>
</feature>
<proteinExistence type="inferred from homology"/>
<dbReference type="GO" id="GO:0046872">
    <property type="term" value="F:metal ion binding"/>
    <property type="evidence" value="ECO:0007669"/>
    <property type="project" value="UniProtKB-KW"/>
</dbReference>
<dbReference type="EMBL" id="CP002083">
    <property type="protein sequence ID" value="ADJ23197.1"/>
    <property type="molecule type" value="Genomic_DNA"/>
</dbReference>
<feature type="transmembrane region" description="Helical" evidence="12">
    <location>
        <begin position="334"/>
        <end position="354"/>
    </location>
</feature>
<protein>
    <recommendedName>
        <fullName evidence="12">Heme A synthase</fullName>
        <shortName evidence="12">HAS</shortName>
        <ecNumber evidence="12">1.17.99.9</ecNumber>
    </recommendedName>
    <alternativeName>
        <fullName evidence="12">Cytochrome aa3-controlling protein</fullName>
    </alternativeName>
</protein>